<protein>
    <submittedName>
        <fullName evidence="2">Uncharacterized protein</fullName>
    </submittedName>
</protein>
<dbReference type="Proteomes" id="UP001500192">
    <property type="component" value="Unassembled WGS sequence"/>
</dbReference>
<reference evidence="3" key="1">
    <citation type="journal article" date="2019" name="Int. J. Syst. Evol. Microbiol.">
        <title>The Global Catalogue of Microorganisms (GCM) 10K type strain sequencing project: providing services to taxonomists for standard genome sequencing and annotation.</title>
        <authorList>
            <consortium name="The Broad Institute Genomics Platform"/>
            <consortium name="The Broad Institute Genome Sequencing Center for Infectious Disease"/>
            <person name="Wu L."/>
            <person name="Ma J."/>
        </authorList>
    </citation>
    <scope>NUCLEOTIDE SEQUENCE [LARGE SCALE GENOMIC DNA]</scope>
    <source>
        <strain evidence="3">JCM 18054</strain>
    </source>
</reference>
<gene>
    <name evidence="2" type="ORF">GCM10023214_77950</name>
</gene>
<feature type="transmembrane region" description="Helical" evidence="1">
    <location>
        <begin position="79"/>
        <end position="102"/>
    </location>
</feature>
<evidence type="ECO:0000313" key="3">
    <source>
        <dbReference type="Proteomes" id="UP001500192"/>
    </source>
</evidence>
<name>A0ABP8VTJ5_9PSEU</name>
<keyword evidence="3" id="KW-1185">Reference proteome</keyword>
<proteinExistence type="predicted"/>
<evidence type="ECO:0000256" key="1">
    <source>
        <dbReference type="SAM" id="Phobius"/>
    </source>
</evidence>
<feature type="transmembrane region" description="Helical" evidence="1">
    <location>
        <begin position="185"/>
        <end position="218"/>
    </location>
</feature>
<keyword evidence="1" id="KW-0472">Membrane</keyword>
<accession>A0ABP8VTJ5</accession>
<sequence>MALLGFLLLGAAAWDLTEHSAWFAYAPIGDDPLVQTRYAYAPYQPEPVWEWGTPWQVVVALAFLGALGWFAARDRLPPLRIALVLGAGTAVILLSTAVTALAKATDAQFPTTALGAPLAVLGAVAGVWAGFRLGPGRRVATAACLVCLTLAAYLFGASAEAVDPVTAALGLGVLAWYTRSKVPAVAAAAVLVTAIAFSSGTLGLLVPGALVLAAALAVLRPA</sequence>
<feature type="transmembrane region" description="Helical" evidence="1">
    <location>
        <begin position="114"/>
        <end position="131"/>
    </location>
</feature>
<organism evidence="2 3">
    <name type="scientific">Amycolatopsis dongchuanensis</name>
    <dbReference type="NCBI Taxonomy" id="1070866"/>
    <lineage>
        <taxon>Bacteria</taxon>
        <taxon>Bacillati</taxon>
        <taxon>Actinomycetota</taxon>
        <taxon>Actinomycetes</taxon>
        <taxon>Pseudonocardiales</taxon>
        <taxon>Pseudonocardiaceae</taxon>
        <taxon>Amycolatopsis</taxon>
    </lineage>
</organism>
<keyword evidence="1" id="KW-0812">Transmembrane</keyword>
<dbReference type="EMBL" id="BAABIB010000172">
    <property type="protein sequence ID" value="GAA4671467.1"/>
    <property type="molecule type" value="Genomic_DNA"/>
</dbReference>
<evidence type="ECO:0000313" key="2">
    <source>
        <dbReference type="EMBL" id="GAA4671467.1"/>
    </source>
</evidence>
<feature type="transmembrane region" description="Helical" evidence="1">
    <location>
        <begin position="138"/>
        <end position="155"/>
    </location>
</feature>
<feature type="transmembrane region" description="Helical" evidence="1">
    <location>
        <begin position="53"/>
        <end position="72"/>
    </location>
</feature>
<keyword evidence="1" id="KW-1133">Transmembrane helix</keyword>
<comment type="caution">
    <text evidence="2">The sequence shown here is derived from an EMBL/GenBank/DDBJ whole genome shotgun (WGS) entry which is preliminary data.</text>
</comment>